<dbReference type="GO" id="GO:0016788">
    <property type="term" value="F:hydrolase activity, acting on ester bonds"/>
    <property type="evidence" value="ECO:0007669"/>
    <property type="project" value="InterPro"/>
</dbReference>
<evidence type="ECO:0000313" key="5">
    <source>
        <dbReference type="Proteomes" id="UP000018810"/>
    </source>
</evidence>
<accession>V5UQD7</accession>
<protein>
    <submittedName>
        <fullName evidence="4">Endodeoxyribonuclease</fullName>
    </submittedName>
</protein>
<dbReference type="SUPFAM" id="SSF54060">
    <property type="entry name" value="His-Me finger endonucleases"/>
    <property type="match status" value="1"/>
</dbReference>
<dbReference type="Gene3D" id="3.90.75.20">
    <property type="match status" value="1"/>
</dbReference>
<feature type="domain" description="HNH nuclease" evidence="3">
    <location>
        <begin position="57"/>
        <end position="100"/>
    </location>
</feature>
<feature type="domain" description="NUMOD4" evidence="2">
    <location>
        <begin position="3"/>
        <end position="48"/>
    </location>
</feature>
<dbReference type="InterPro" id="IPR044925">
    <property type="entry name" value="His-Me_finger_sf"/>
</dbReference>
<dbReference type="Pfam" id="PF13392">
    <property type="entry name" value="HNH_3"/>
    <property type="match status" value="1"/>
</dbReference>
<organism evidence="4 5">
    <name type="scientific">Enterococcus phage IME_EF3</name>
    <dbReference type="NCBI Taxonomy" id="1416012"/>
    <lineage>
        <taxon>Viruses</taxon>
        <taxon>Duplodnaviria</taxon>
        <taxon>Heunggongvirae</taxon>
        <taxon>Uroviricota</taxon>
        <taxon>Caudoviricetes</taxon>
        <taxon>Efquatrovirus</taxon>
        <taxon>Efquatrovirus EF3</taxon>
    </lineage>
</organism>
<evidence type="ECO:0000259" key="3">
    <source>
        <dbReference type="Pfam" id="PF13392"/>
    </source>
</evidence>
<evidence type="ECO:0000259" key="2">
    <source>
        <dbReference type="Pfam" id="PF07463"/>
    </source>
</evidence>
<dbReference type="KEGG" id="vg:18500579"/>
<dbReference type="OrthoDB" id="21336at10239"/>
<dbReference type="GeneID" id="18500579"/>
<feature type="region of interest" description="Disordered" evidence="1">
    <location>
        <begin position="71"/>
        <end position="111"/>
    </location>
</feature>
<feature type="compositionally biased region" description="Basic and acidic residues" evidence="1">
    <location>
        <begin position="71"/>
        <end position="80"/>
    </location>
</feature>
<dbReference type="Proteomes" id="UP000018810">
    <property type="component" value="Segment"/>
</dbReference>
<feature type="compositionally biased region" description="Polar residues" evidence="1">
    <location>
        <begin position="85"/>
        <end position="99"/>
    </location>
</feature>
<reference evidence="4 5" key="1">
    <citation type="journal article" date="2014" name="Virus Genes">
        <title>Genome analysis of Enterococcus faecalis bacteriophage IME-EF3 harboring a putative metallo-beta-lactamase gene.</title>
        <authorList>
            <person name="Li X."/>
            <person name="Ding P."/>
            <person name="Han C."/>
            <person name="Fan H."/>
            <person name="Wang Y."/>
            <person name="Mi Z."/>
            <person name="Feng F."/>
            <person name="Tong Y."/>
        </authorList>
    </citation>
    <scope>NUCLEOTIDE SEQUENCE [LARGE SCALE GENOMIC DNA]</scope>
</reference>
<evidence type="ECO:0000256" key="1">
    <source>
        <dbReference type="SAM" id="MobiDB-lite"/>
    </source>
</evidence>
<evidence type="ECO:0000313" key="4">
    <source>
        <dbReference type="EMBL" id="AHB79746.1"/>
    </source>
</evidence>
<dbReference type="EMBL" id="KF728385">
    <property type="protein sequence ID" value="AHB79746.1"/>
    <property type="molecule type" value="Genomic_DNA"/>
</dbReference>
<sequence length="111" mass="12598">MSEQWTKISGYDNYVVSSSGKVAQIKDNTKQLLKPYAKDNGYLNVDLYKDGQRLGKRVHILVAEAFVKGKHDGHTVDHKDRNRHNNNASNLAWKSVSDQNKNRKSWAKGGE</sequence>
<dbReference type="RefSeq" id="YP_009008900.1">
    <property type="nucleotide sequence ID" value="NC_023595.2"/>
</dbReference>
<dbReference type="InterPro" id="IPR010902">
    <property type="entry name" value="NUMOD4"/>
</dbReference>
<keyword evidence="5" id="KW-1185">Reference proteome</keyword>
<feature type="compositionally biased region" description="Basic residues" evidence="1">
    <location>
        <begin position="102"/>
        <end position="111"/>
    </location>
</feature>
<dbReference type="InterPro" id="IPR003615">
    <property type="entry name" value="HNH_nuc"/>
</dbReference>
<proteinExistence type="predicted"/>
<dbReference type="Pfam" id="PF07463">
    <property type="entry name" value="NUMOD4"/>
    <property type="match status" value="1"/>
</dbReference>
<name>V5UQD7_9CAUD</name>